<keyword evidence="1" id="KW-1185">Reference proteome</keyword>
<organism evidence="1 2">
    <name type="scientific">Ascaris lumbricoides</name>
    <name type="common">Giant roundworm</name>
    <dbReference type="NCBI Taxonomy" id="6252"/>
    <lineage>
        <taxon>Eukaryota</taxon>
        <taxon>Metazoa</taxon>
        <taxon>Ecdysozoa</taxon>
        <taxon>Nematoda</taxon>
        <taxon>Chromadorea</taxon>
        <taxon>Rhabditida</taxon>
        <taxon>Spirurina</taxon>
        <taxon>Ascaridomorpha</taxon>
        <taxon>Ascaridoidea</taxon>
        <taxon>Ascarididae</taxon>
        <taxon>Ascaris</taxon>
    </lineage>
</organism>
<proteinExistence type="predicted"/>
<sequence>MRVNSEFFLISYNKSKVAVVAACCDLCKTELHYDDPGTAR</sequence>
<dbReference type="AlphaFoldDB" id="A0A0M3IM42"/>
<evidence type="ECO:0000313" key="1">
    <source>
        <dbReference type="Proteomes" id="UP000036681"/>
    </source>
</evidence>
<protein>
    <submittedName>
        <fullName evidence="2">DUF3330 domain-containing protein</fullName>
    </submittedName>
</protein>
<reference evidence="2" key="1">
    <citation type="submission" date="2017-02" db="UniProtKB">
        <authorList>
            <consortium name="WormBaseParasite"/>
        </authorList>
    </citation>
    <scope>IDENTIFICATION</scope>
</reference>
<dbReference type="Proteomes" id="UP000036681">
    <property type="component" value="Unplaced"/>
</dbReference>
<name>A0A0M3IM42_ASCLU</name>
<accession>A0A0M3IM42</accession>
<dbReference type="WBParaSite" id="ALUE_0001982001-mRNA-1">
    <property type="protein sequence ID" value="ALUE_0001982001-mRNA-1"/>
    <property type="gene ID" value="ALUE_0001982001"/>
</dbReference>
<evidence type="ECO:0000313" key="2">
    <source>
        <dbReference type="WBParaSite" id="ALUE_0001982001-mRNA-1"/>
    </source>
</evidence>